<organism evidence="2 3">
    <name type="scientific">Ascaris lumbricoides</name>
    <name type="common">Giant roundworm</name>
    <dbReference type="NCBI Taxonomy" id="6252"/>
    <lineage>
        <taxon>Eukaryota</taxon>
        <taxon>Metazoa</taxon>
        <taxon>Ecdysozoa</taxon>
        <taxon>Nematoda</taxon>
        <taxon>Chromadorea</taxon>
        <taxon>Rhabditida</taxon>
        <taxon>Spirurina</taxon>
        <taxon>Ascaridomorpha</taxon>
        <taxon>Ascaridoidea</taxon>
        <taxon>Ascarididae</taxon>
        <taxon>Ascaris</taxon>
    </lineage>
</organism>
<name>A0A0M3IPL8_ASCLU</name>
<protein>
    <submittedName>
        <fullName evidence="3">MAM domain-containing protein</fullName>
    </submittedName>
</protein>
<evidence type="ECO:0000256" key="1">
    <source>
        <dbReference type="SAM" id="MobiDB-lite"/>
    </source>
</evidence>
<feature type="region of interest" description="Disordered" evidence="1">
    <location>
        <begin position="439"/>
        <end position="458"/>
    </location>
</feature>
<dbReference type="Proteomes" id="UP000036681">
    <property type="component" value="Unplaced"/>
</dbReference>
<sequence length="458" mass="50018">MNDYIRGAIFGNSLIYVDILMKNGVGFDAAHNCLDLFPQKSDFGDGSRCSLHGDVITVTLGKDASILPGQPLIVNTDQLTLGGIQSPQGCQLDCPLYSLENIVQVPIAEPLEPVPPSIIIESSGAAVVCDSSVNISVVSVSGVGDRPISYKWITADSKFMLALFCSFYSLNRFSVILARILFFVTILFRALITKNFTICCEVCNFASLCTRSAVVPVIRSNRSKQFSLTVCGIPTRPIPSVRLTLRALPTLTNCDASASAILNEFDYEWYINETLMCNEDVCQIPPFTFQPNQAVSLRVFSTYRKTGSAVPVMNTTYVRNFIVGMEPLILVLGSLNLSAPISQEILIDGSESRDPNTADGLVQQQWTCFNLSSRSECSISKAWQIDWNSSILRIPAYALQPALCPTIPFDSVPKIAPKAPINHPSWKYPSARDQIPESSLFHTLADPPIGAPTSSNGR</sequence>
<proteinExistence type="predicted"/>
<reference evidence="3" key="1">
    <citation type="submission" date="2017-02" db="UniProtKB">
        <authorList>
            <consortium name="WormBaseParasite"/>
        </authorList>
    </citation>
    <scope>IDENTIFICATION</scope>
</reference>
<evidence type="ECO:0000313" key="3">
    <source>
        <dbReference type="WBParaSite" id="ALUE_0002069601-mRNA-1"/>
    </source>
</evidence>
<keyword evidence="2" id="KW-1185">Reference proteome</keyword>
<dbReference type="WBParaSite" id="ALUE_0002069601-mRNA-1">
    <property type="protein sequence ID" value="ALUE_0002069601-mRNA-1"/>
    <property type="gene ID" value="ALUE_0002069601"/>
</dbReference>
<accession>A0A0M3IPL8</accession>
<evidence type="ECO:0000313" key="2">
    <source>
        <dbReference type="Proteomes" id="UP000036681"/>
    </source>
</evidence>
<dbReference type="AlphaFoldDB" id="A0A0M3IPL8"/>